<feature type="signal peptide" evidence="2">
    <location>
        <begin position="1"/>
        <end position="17"/>
    </location>
</feature>
<reference evidence="3" key="1">
    <citation type="submission" date="2021-01" db="EMBL/GenBank/DDBJ databases">
        <authorList>
            <person name="Corre E."/>
            <person name="Pelletier E."/>
            <person name="Niang G."/>
            <person name="Scheremetjew M."/>
            <person name="Finn R."/>
            <person name="Kale V."/>
            <person name="Holt S."/>
            <person name="Cochrane G."/>
            <person name="Meng A."/>
            <person name="Brown T."/>
            <person name="Cohen L."/>
        </authorList>
    </citation>
    <scope>NUCLEOTIDE SEQUENCE</scope>
    <source>
        <strain evidence="3">CCMP127</strain>
    </source>
</reference>
<keyword evidence="2" id="KW-0732">Signal</keyword>
<proteinExistence type="predicted"/>
<gene>
    <name evidence="3" type="ORF">ACOF00016_LOCUS18079</name>
</gene>
<feature type="compositionally biased region" description="Low complexity" evidence="1">
    <location>
        <begin position="25"/>
        <end position="41"/>
    </location>
</feature>
<organism evidence="3">
    <name type="scientific">Amphora coffeiformis</name>
    <dbReference type="NCBI Taxonomy" id="265554"/>
    <lineage>
        <taxon>Eukaryota</taxon>
        <taxon>Sar</taxon>
        <taxon>Stramenopiles</taxon>
        <taxon>Ochrophyta</taxon>
        <taxon>Bacillariophyta</taxon>
        <taxon>Bacillariophyceae</taxon>
        <taxon>Bacillariophycidae</taxon>
        <taxon>Thalassiophysales</taxon>
        <taxon>Catenulaceae</taxon>
        <taxon>Amphora</taxon>
    </lineage>
</organism>
<feature type="region of interest" description="Disordered" evidence="1">
    <location>
        <begin position="24"/>
        <end position="52"/>
    </location>
</feature>
<name>A0A7S3PE07_9STRA</name>
<evidence type="ECO:0000256" key="1">
    <source>
        <dbReference type="SAM" id="MobiDB-lite"/>
    </source>
</evidence>
<evidence type="ECO:0000256" key="2">
    <source>
        <dbReference type="SAM" id="SignalP"/>
    </source>
</evidence>
<dbReference type="AlphaFoldDB" id="A0A7S3PE07"/>
<feature type="compositionally biased region" description="Polar residues" evidence="1">
    <location>
        <begin position="179"/>
        <end position="188"/>
    </location>
</feature>
<feature type="compositionally biased region" description="Low complexity" evidence="1">
    <location>
        <begin position="195"/>
        <end position="216"/>
    </location>
</feature>
<dbReference type="EMBL" id="HBIM01024392">
    <property type="protein sequence ID" value="CAE0421439.1"/>
    <property type="molecule type" value="Transcribed_RNA"/>
</dbReference>
<protein>
    <submittedName>
        <fullName evidence="3">Uncharacterized protein</fullName>
    </submittedName>
</protein>
<feature type="region of interest" description="Disordered" evidence="1">
    <location>
        <begin position="179"/>
        <end position="216"/>
    </location>
</feature>
<feature type="chain" id="PRO_5030576206" evidence="2">
    <location>
        <begin position="18"/>
        <end position="242"/>
    </location>
</feature>
<accession>A0A7S3PE07</accession>
<sequence length="242" mass="25232">MYFWMMFHVFVVSGAAATNEAADEPSSNPLILLPPASSSSSEAQHHHRSLQALQEGDTVETSILSNSCVYEDSFTDPRLKCDITTRFVNPSSAAAQVVAVTLDCASSLSTSTFRQVADACVCNAMVTSDPSITCSCAACPQDAGANGIFVDCQDELLIDTCSSVDCEYTCNGPSVTDILTSPPTLSPSQGGGGTNNDNTNPTPTPNIDSTTTSPPSVAAPRLDGQECLFLVSLGLGFSTVLI</sequence>
<evidence type="ECO:0000313" key="3">
    <source>
        <dbReference type="EMBL" id="CAE0421439.1"/>
    </source>
</evidence>